<reference evidence="1 2" key="1">
    <citation type="submission" date="2022-05" db="EMBL/GenBank/DDBJ databases">
        <authorList>
            <consortium name="Genoscope - CEA"/>
            <person name="William W."/>
        </authorList>
    </citation>
    <scope>NUCLEOTIDE SEQUENCE [LARGE SCALE GENOMIC DNA]</scope>
</reference>
<evidence type="ECO:0000313" key="1">
    <source>
        <dbReference type="EMBL" id="CAH3163287.1"/>
    </source>
</evidence>
<gene>
    <name evidence="1" type="ORF">PLOB_00005946</name>
</gene>
<dbReference type="Proteomes" id="UP001159405">
    <property type="component" value="Unassembled WGS sequence"/>
</dbReference>
<sequence>MSAMRKDEFSTALILREVELKNCIPLKTTGNANCMFNAASLLLVGNKSLSDVIRLLIAGELFCFSEFYIQTIQDRFLEIENEMPYSEATAFSTITGNF</sequence>
<protein>
    <submittedName>
        <fullName evidence="1">Uncharacterized protein</fullName>
    </submittedName>
</protein>
<comment type="caution">
    <text evidence="1">The sequence shown here is derived from an EMBL/GenBank/DDBJ whole genome shotgun (WGS) entry which is preliminary data.</text>
</comment>
<name>A0ABN8QF33_9CNID</name>
<proteinExistence type="predicted"/>
<accession>A0ABN8QF33</accession>
<organism evidence="1 2">
    <name type="scientific">Porites lobata</name>
    <dbReference type="NCBI Taxonomy" id="104759"/>
    <lineage>
        <taxon>Eukaryota</taxon>
        <taxon>Metazoa</taxon>
        <taxon>Cnidaria</taxon>
        <taxon>Anthozoa</taxon>
        <taxon>Hexacorallia</taxon>
        <taxon>Scleractinia</taxon>
        <taxon>Fungiina</taxon>
        <taxon>Poritidae</taxon>
        <taxon>Porites</taxon>
    </lineage>
</organism>
<keyword evidence="2" id="KW-1185">Reference proteome</keyword>
<evidence type="ECO:0000313" key="2">
    <source>
        <dbReference type="Proteomes" id="UP001159405"/>
    </source>
</evidence>
<dbReference type="EMBL" id="CALNXK010000126">
    <property type="protein sequence ID" value="CAH3163287.1"/>
    <property type="molecule type" value="Genomic_DNA"/>
</dbReference>